<dbReference type="EMBL" id="BBLT01000005">
    <property type="protein sequence ID" value="GAL85582.1"/>
    <property type="molecule type" value="Genomic_DNA"/>
</dbReference>
<protein>
    <submittedName>
        <fullName evidence="1">Uncharacterized protein</fullName>
    </submittedName>
</protein>
<dbReference type="AlphaFoldDB" id="A0A098LGL5"/>
<reference evidence="1 2" key="1">
    <citation type="submission" date="2014-09" db="EMBL/GenBank/DDBJ databases">
        <title>Sporocytophaga myxococcoides PG-01 genome sequencing.</title>
        <authorList>
            <person name="Liu L."/>
            <person name="Gao P.J."/>
            <person name="Chen G.J."/>
            <person name="Wang L.S."/>
        </authorList>
    </citation>
    <scope>NUCLEOTIDE SEQUENCE [LARGE SCALE GENOMIC DNA]</scope>
    <source>
        <strain evidence="1 2">PG-01</strain>
    </source>
</reference>
<accession>A0A098LGL5</accession>
<name>A0A098LGL5_9BACT</name>
<dbReference type="Proteomes" id="UP000030185">
    <property type="component" value="Unassembled WGS sequence"/>
</dbReference>
<evidence type="ECO:0000313" key="2">
    <source>
        <dbReference type="Proteomes" id="UP000030185"/>
    </source>
</evidence>
<sequence>MKTIIQNPDLNFQLYMLRNQTTNRQKEIIHLISRIQIRYTELGNYKSHTEDNIGVHVVLTNGKIFVPHVAVADADFAFQKPDLIAYIKDSFVPLNPSYNTSKQPFWKKLFTIIKPINKSSGKYVFE</sequence>
<comment type="caution">
    <text evidence="1">The sequence shown here is derived from an EMBL/GenBank/DDBJ whole genome shotgun (WGS) entry which is preliminary data.</text>
</comment>
<evidence type="ECO:0000313" key="1">
    <source>
        <dbReference type="EMBL" id="GAL85582.1"/>
    </source>
</evidence>
<keyword evidence="2" id="KW-1185">Reference proteome</keyword>
<organism evidence="1 2">
    <name type="scientific">Sporocytophaga myxococcoides</name>
    <dbReference type="NCBI Taxonomy" id="153721"/>
    <lineage>
        <taxon>Bacteria</taxon>
        <taxon>Pseudomonadati</taxon>
        <taxon>Bacteroidota</taxon>
        <taxon>Cytophagia</taxon>
        <taxon>Cytophagales</taxon>
        <taxon>Cytophagaceae</taxon>
        <taxon>Sporocytophaga</taxon>
    </lineage>
</organism>
<proteinExistence type="predicted"/>
<gene>
    <name evidence="1" type="ORF">MYP_2811</name>
</gene>